<accession>A0ABZ2M1V7</accession>
<reference evidence="2 3" key="1">
    <citation type="submission" date="2021-12" db="EMBL/GenBank/DDBJ databases">
        <title>Discovery of the Pendulisporaceae a myxobacterial family with distinct sporulation behavior and unique specialized metabolism.</title>
        <authorList>
            <person name="Garcia R."/>
            <person name="Popoff A."/>
            <person name="Bader C.D."/>
            <person name="Loehr J."/>
            <person name="Walesch S."/>
            <person name="Walt C."/>
            <person name="Boldt J."/>
            <person name="Bunk B."/>
            <person name="Haeckl F.J.F.P.J."/>
            <person name="Gunesch A.P."/>
            <person name="Birkelbach J."/>
            <person name="Nuebel U."/>
            <person name="Pietschmann T."/>
            <person name="Bach T."/>
            <person name="Mueller R."/>
        </authorList>
    </citation>
    <scope>NUCLEOTIDE SEQUENCE [LARGE SCALE GENOMIC DNA]</scope>
    <source>
        <strain evidence="2 3">MSr11954</strain>
    </source>
</reference>
<evidence type="ECO:0008006" key="4">
    <source>
        <dbReference type="Google" id="ProtNLM"/>
    </source>
</evidence>
<evidence type="ECO:0000313" key="3">
    <source>
        <dbReference type="Proteomes" id="UP001370348"/>
    </source>
</evidence>
<proteinExistence type="predicted"/>
<gene>
    <name evidence="2" type="ORF">LZC94_07870</name>
</gene>
<feature type="signal peptide" evidence="1">
    <location>
        <begin position="1"/>
        <end position="32"/>
    </location>
</feature>
<name>A0ABZ2M1V7_9BACT</name>
<dbReference type="Proteomes" id="UP001370348">
    <property type="component" value="Chromosome"/>
</dbReference>
<dbReference type="RefSeq" id="WP_394826815.1">
    <property type="nucleotide sequence ID" value="NZ_CP089984.1"/>
</dbReference>
<feature type="chain" id="PRO_5046606672" description="Lipoprotein" evidence="1">
    <location>
        <begin position="33"/>
        <end position="289"/>
    </location>
</feature>
<dbReference type="EMBL" id="CP089984">
    <property type="protein sequence ID" value="WXB17184.1"/>
    <property type="molecule type" value="Genomic_DNA"/>
</dbReference>
<evidence type="ECO:0000256" key="1">
    <source>
        <dbReference type="SAM" id="SignalP"/>
    </source>
</evidence>
<evidence type="ECO:0000313" key="2">
    <source>
        <dbReference type="EMBL" id="WXB17184.1"/>
    </source>
</evidence>
<protein>
    <recommendedName>
        <fullName evidence="4">Lipoprotein</fullName>
    </recommendedName>
</protein>
<keyword evidence="1" id="KW-0732">Signal</keyword>
<keyword evidence="3" id="KW-1185">Reference proteome</keyword>
<sequence length="289" mass="29126">MLTLQNLKLTRRGSFASLVALGFMLGAASCSSNDDNAGGGPPAGGDGAACYPNGTCMAGLRCVNAKCMVDNLTQSDGGGVGPGQTQPGGPRFLAFASNVKTIGTGESVTLTAVLTDPDGVDDVIGGTLKEGDATYGAFVTSGQEGAYQMAISWADINKVKPIAFAMRTDGTRTLTAEFYDTAGHVAKADFTLALTCKGLAACNGSCTDTDSTEGNCVALENCMKTSAASPTTCNAICAAKGKKCYPGSVGSYYSTCPSSPAYSVDCTIALPGGTGGSNPFKTVSCMCSQ</sequence>
<organism evidence="2 3">
    <name type="scientific">Pendulispora albinea</name>
    <dbReference type="NCBI Taxonomy" id="2741071"/>
    <lineage>
        <taxon>Bacteria</taxon>
        <taxon>Pseudomonadati</taxon>
        <taxon>Myxococcota</taxon>
        <taxon>Myxococcia</taxon>
        <taxon>Myxococcales</taxon>
        <taxon>Sorangiineae</taxon>
        <taxon>Pendulisporaceae</taxon>
        <taxon>Pendulispora</taxon>
    </lineage>
</organism>